<dbReference type="OrthoDB" id="962559at2"/>
<proteinExistence type="predicted"/>
<name>A0A327YKL7_9FLAO</name>
<accession>A0A327YKL7</accession>
<comment type="caution">
    <text evidence="1">The sequence shown here is derived from an EMBL/GenBank/DDBJ whole genome shotgun (WGS) entry which is preliminary data.</text>
</comment>
<dbReference type="RefSeq" id="WP_111567346.1">
    <property type="nucleotide sequence ID" value="NZ_QLMI01000006.1"/>
</dbReference>
<dbReference type="Proteomes" id="UP000249620">
    <property type="component" value="Unassembled WGS sequence"/>
</dbReference>
<reference evidence="1 2" key="1">
    <citation type="submission" date="2018-06" db="EMBL/GenBank/DDBJ databases">
        <title>Genomic Encyclopedia of Type Strains, Phase III (KMG-III): the genomes of soil and plant-associated and newly described type strains.</title>
        <authorList>
            <person name="Whitman W."/>
        </authorList>
    </citation>
    <scope>NUCLEOTIDE SEQUENCE [LARGE SCALE GENOMIC DNA]</scope>
    <source>
        <strain evidence="1 2">CGMCC 1.12398</strain>
    </source>
</reference>
<evidence type="ECO:0000313" key="2">
    <source>
        <dbReference type="Proteomes" id="UP000249620"/>
    </source>
</evidence>
<gene>
    <name evidence="1" type="ORF">B0I03_10662</name>
</gene>
<sequence>MDNNIKYRTYRTSINIFLFSYYGNSKVYEIPNGKSTILPGIKYSILTILFGWWGFELPWKGYQKIKYSLTVLHINFHGGDDYTKAFSEMDYEEKTIWVYNNLKRELFEKTNIETIDIIIDLQNEYLQSESNITIESNIIFLTHKLKKLNIINLRNSDLEEIINKTKQFEYRAK</sequence>
<keyword evidence="2" id="KW-1185">Reference proteome</keyword>
<dbReference type="AlphaFoldDB" id="A0A327YKL7"/>
<organism evidence="1 2">
    <name type="scientific">Flavobacterium aquaticum</name>
    <dbReference type="NCBI Taxonomy" id="1236486"/>
    <lineage>
        <taxon>Bacteria</taxon>
        <taxon>Pseudomonadati</taxon>
        <taxon>Bacteroidota</taxon>
        <taxon>Flavobacteriia</taxon>
        <taxon>Flavobacteriales</taxon>
        <taxon>Flavobacteriaceae</taxon>
        <taxon>Flavobacterium</taxon>
    </lineage>
</organism>
<dbReference type="EMBL" id="QLMI01000006">
    <property type="protein sequence ID" value="RAK20952.1"/>
    <property type="molecule type" value="Genomic_DNA"/>
</dbReference>
<evidence type="ECO:0000313" key="1">
    <source>
        <dbReference type="EMBL" id="RAK20952.1"/>
    </source>
</evidence>
<protein>
    <submittedName>
        <fullName evidence="1">Uncharacterized protein</fullName>
    </submittedName>
</protein>